<evidence type="ECO:0000313" key="6">
    <source>
        <dbReference type="EMBL" id="MDT1063617.1"/>
    </source>
</evidence>
<dbReference type="Gene3D" id="3.90.180.10">
    <property type="entry name" value="Medium-chain alcohol dehydrogenases, catalytic domain"/>
    <property type="match status" value="1"/>
</dbReference>
<dbReference type="InterPro" id="IPR011032">
    <property type="entry name" value="GroES-like_sf"/>
</dbReference>
<dbReference type="Proteomes" id="UP001251085">
    <property type="component" value="Unassembled WGS sequence"/>
</dbReference>
<dbReference type="RefSeq" id="WP_311760709.1">
    <property type="nucleotide sequence ID" value="NZ_JAVRQI010000014.1"/>
</dbReference>
<gene>
    <name evidence="6" type="ORF">RM190_17225</name>
</gene>
<accession>A0ABU3EH91</accession>
<dbReference type="PANTHER" id="PTHR43350">
    <property type="entry name" value="NAD-DEPENDENT ALCOHOL DEHYDROGENASE"/>
    <property type="match status" value="1"/>
</dbReference>
<comment type="cofactor">
    <cofactor evidence="1">
        <name>Zn(2+)</name>
        <dbReference type="ChEBI" id="CHEBI:29105"/>
    </cofactor>
</comment>
<evidence type="ECO:0000313" key="7">
    <source>
        <dbReference type="Proteomes" id="UP001251085"/>
    </source>
</evidence>
<sequence length="314" mass="33180">MTALALWWSAPGEARIQPAALGHGVLVETEFSGISRGTERLISQGRVPPDEALRMRAPFQEGDFPFPVKYGYAAVGQATEGAMAGRSVFALFPHQDRFRLPEAQLLPLPDAVPPGRAVLAANMETALNVLWDSGAAAGDRIAIFGAGLVGLLVGALATRLPGAEVVMIDPLSARRPLAEALGCTFCAPSNAPQDQDVAINCSASAEGLAGALAVAGMDATVVEASWHGDRPVALPLGATFHSRRLRLVSSQVGGLPPARAPRWSHGRRLAKAIALLDDPRLDLLISGETPFRQMPQAFPAILADPDTLCHRIRY</sequence>
<comment type="similarity">
    <text evidence="2">Belongs to the zinc-containing alcohol dehydrogenase family.</text>
</comment>
<protein>
    <submittedName>
        <fullName evidence="6">Zinc-binding alcohol dehydrogenase</fullName>
    </submittedName>
</protein>
<dbReference type="PANTHER" id="PTHR43350:SF19">
    <property type="entry name" value="D-GULOSIDE 3-DEHYDROGENASE"/>
    <property type="match status" value="1"/>
</dbReference>
<dbReference type="EMBL" id="JAVRQI010000014">
    <property type="protein sequence ID" value="MDT1063617.1"/>
    <property type="molecule type" value="Genomic_DNA"/>
</dbReference>
<keyword evidence="7" id="KW-1185">Reference proteome</keyword>
<dbReference type="SUPFAM" id="SSF51735">
    <property type="entry name" value="NAD(P)-binding Rossmann-fold domains"/>
    <property type="match status" value="1"/>
</dbReference>
<evidence type="ECO:0000256" key="2">
    <source>
        <dbReference type="ARBA" id="ARBA00008072"/>
    </source>
</evidence>
<evidence type="ECO:0000256" key="5">
    <source>
        <dbReference type="ARBA" id="ARBA00023002"/>
    </source>
</evidence>
<proteinExistence type="inferred from homology"/>
<evidence type="ECO:0000256" key="3">
    <source>
        <dbReference type="ARBA" id="ARBA00022723"/>
    </source>
</evidence>
<evidence type="ECO:0000256" key="1">
    <source>
        <dbReference type="ARBA" id="ARBA00001947"/>
    </source>
</evidence>
<keyword evidence="3" id="KW-0479">Metal-binding</keyword>
<dbReference type="Gene3D" id="3.40.50.720">
    <property type="entry name" value="NAD(P)-binding Rossmann-like Domain"/>
    <property type="match status" value="1"/>
</dbReference>
<dbReference type="SUPFAM" id="SSF50129">
    <property type="entry name" value="GroES-like"/>
    <property type="match status" value="1"/>
</dbReference>
<evidence type="ECO:0000256" key="4">
    <source>
        <dbReference type="ARBA" id="ARBA00022833"/>
    </source>
</evidence>
<reference evidence="7" key="1">
    <citation type="submission" date="2023-07" db="EMBL/GenBank/DDBJ databases">
        <title>Characterization of two Paracoccaceae strains isolated from Phycosphere and proposal of Xinfangfangia lacusdiani sp. nov.</title>
        <authorList>
            <person name="Deng Y."/>
            <person name="Zhang Y.Q."/>
        </authorList>
    </citation>
    <scope>NUCLEOTIDE SEQUENCE [LARGE SCALE GENOMIC DNA]</scope>
    <source>
        <strain evidence="7">CPCC 101403</strain>
    </source>
</reference>
<dbReference type="InterPro" id="IPR036291">
    <property type="entry name" value="NAD(P)-bd_dom_sf"/>
</dbReference>
<dbReference type="CDD" id="cd08255">
    <property type="entry name" value="2-desacetyl-2-hydroxyethyl_bacteriochlorophyllide_like"/>
    <property type="match status" value="1"/>
</dbReference>
<comment type="caution">
    <text evidence="6">The sequence shown here is derived from an EMBL/GenBank/DDBJ whole genome shotgun (WGS) entry which is preliminary data.</text>
</comment>
<keyword evidence="4" id="KW-0862">Zinc</keyword>
<name>A0ABU3EH91_9RHOB</name>
<organism evidence="6 7">
    <name type="scientific">Paracoccus broussonetiae</name>
    <dbReference type="NCBI Taxonomy" id="3075834"/>
    <lineage>
        <taxon>Bacteria</taxon>
        <taxon>Pseudomonadati</taxon>
        <taxon>Pseudomonadota</taxon>
        <taxon>Alphaproteobacteria</taxon>
        <taxon>Rhodobacterales</taxon>
        <taxon>Paracoccaceae</taxon>
        <taxon>Paracoccus</taxon>
    </lineage>
</organism>
<keyword evidence="5" id="KW-0560">Oxidoreductase</keyword>